<dbReference type="EMBL" id="LILD01000001">
    <property type="protein sequence ID" value="KOO37731.1"/>
    <property type="molecule type" value="Genomic_DNA"/>
</dbReference>
<dbReference type="AlphaFoldDB" id="A0A0M0KFY3"/>
<protein>
    <submittedName>
        <fullName evidence="1">Uncharacterized protein</fullName>
    </submittedName>
</protein>
<sequence>MVTITYYRVFRVNLMIAKSVGLGKFVDVEGFIYKNEKKRREFFSCSRKITWENECLFHLHAF</sequence>
<gene>
    <name evidence="1" type="ORF">AMD02_01890</name>
</gene>
<comment type="caution">
    <text evidence="1">The sequence shown here is derived from an EMBL/GenBank/DDBJ whole genome shotgun (WGS) entry which is preliminary data.</text>
</comment>
<organism evidence="1">
    <name type="scientific">Halalkalibacterium halodurans</name>
    <name type="common">Bacillus halodurans</name>
    <dbReference type="NCBI Taxonomy" id="86665"/>
    <lineage>
        <taxon>Bacteria</taxon>
        <taxon>Bacillati</taxon>
        <taxon>Bacillota</taxon>
        <taxon>Bacilli</taxon>
        <taxon>Bacillales</taxon>
        <taxon>Bacillaceae</taxon>
        <taxon>Halalkalibacterium (ex Joshi et al. 2022)</taxon>
    </lineage>
</organism>
<dbReference type="PATRIC" id="fig|136160.3.peg.583"/>
<evidence type="ECO:0000313" key="1">
    <source>
        <dbReference type="EMBL" id="KOO37731.1"/>
    </source>
</evidence>
<proteinExistence type="predicted"/>
<reference evidence="1" key="1">
    <citation type="submission" date="2015-08" db="EMBL/GenBank/DDBJ databases">
        <title>Complete DNA Sequence of Pseudomonas syringae pv. actinidiae, the Causal Agent of Kiwifruit Canker Disease.</title>
        <authorList>
            <person name="Rikkerink E.H.A."/>
            <person name="Fineran P.C."/>
        </authorList>
    </citation>
    <scope>NUCLEOTIDE SEQUENCE</scope>
    <source>
        <strain evidence="1">DSM 13666</strain>
    </source>
</reference>
<name>A0A0M0KFY3_ALKHA</name>
<accession>A0A0M0KFY3</accession>